<gene>
    <name evidence="1" type="ORF">AG0111_0g13053</name>
</gene>
<dbReference type="EMBL" id="PDWZ02000022">
    <property type="protein sequence ID" value="KAB2098738.1"/>
    <property type="molecule type" value="Genomic_DNA"/>
</dbReference>
<dbReference type="Proteomes" id="UP000293547">
    <property type="component" value="Unassembled WGS sequence"/>
</dbReference>
<comment type="caution">
    <text evidence="1">The sequence shown here is derived from an EMBL/GenBank/DDBJ whole genome shotgun (WGS) entry which is preliminary data.</text>
</comment>
<sequence>MNNSTPYNFTQLNPWDYADTNCINIMKIWNFLQYEKSEYSYNWDESIYQSIIQGFEAVKNGSLKEPPMNQDFWDWTANDTSLKWRAGEVGFDKCDKDLCKAIGWVGSPDIAGVGMLATYIIQAILVTVYLCGILTVNLNQQLNQLRMWTPLMWILCAVLDSTREFLSTSAIFSLALLIASLYSIPRTEAYEGSAKILLLVIPLYSVLAVLVLHLAASDILQRYKGRVLVLLIIDVMVIVLAVLSSFALSEGFGMTSDYNQGFYQDPCLKGTSFYEVVIFSWTAAGFLCLGITTYVVDFLVSMARHRPQLLGRLSGMVRWGVIAVGLSAMWYLIGWFVKLTIDIRSRAGDNNRDNEWTFGQVLALSTW</sequence>
<keyword evidence="2" id="KW-1185">Reference proteome</keyword>
<evidence type="ECO:0000313" key="2">
    <source>
        <dbReference type="Proteomes" id="UP000293547"/>
    </source>
</evidence>
<evidence type="ECO:0000313" key="1">
    <source>
        <dbReference type="EMBL" id="KAB2098738.1"/>
    </source>
</evidence>
<reference evidence="1 2" key="1">
    <citation type="journal article" date="2019" name="bioRxiv">
        <title>Genomics, evolutionary history and diagnostics of the Alternaria alternata species group including apple and Asian pear pathotypes.</title>
        <authorList>
            <person name="Armitage A.D."/>
            <person name="Cockerton H.M."/>
            <person name="Sreenivasaprasad S."/>
            <person name="Woodhall J.W."/>
            <person name="Lane C.R."/>
            <person name="Harrison R.J."/>
            <person name="Clarkson J.P."/>
        </authorList>
    </citation>
    <scope>NUCLEOTIDE SEQUENCE [LARGE SCALE GENOMIC DNA]</scope>
    <source>
        <strain evidence="1 2">FERA 650</strain>
    </source>
</reference>
<name>A0ACB6F315_9PLEO</name>
<proteinExistence type="predicted"/>
<accession>A0ACB6F315</accession>
<protein>
    <submittedName>
        <fullName evidence="1">Uncharacterized protein</fullName>
    </submittedName>
</protein>
<organism evidence="1 2">
    <name type="scientific">Alternaria gaisen</name>
    <dbReference type="NCBI Taxonomy" id="167740"/>
    <lineage>
        <taxon>Eukaryota</taxon>
        <taxon>Fungi</taxon>
        <taxon>Dikarya</taxon>
        <taxon>Ascomycota</taxon>
        <taxon>Pezizomycotina</taxon>
        <taxon>Dothideomycetes</taxon>
        <taxon>Pleosporomycetidae</taxon>
        <taxon>Pleosporales</taxon>
        <taxon>Pleosporineae</taxon>
        <taxon>Pleosporaceae</taxon>
        <taxon>Alternaria</taxon>
        <taxon>Alternaria sect. Alternaria</taxon>
    </lineage>
</organism>